<dbReference type="SUPFAM" id="SSF53474">
    <property type="entry name" value="alpha/beta-Hydrolases"/>
    <property type="match status" value="1"/>
</dbReference>
<dbReference type="InterPro" id="IPR020841">
    <property type="entry name" value="PKS_Beta-ketoAc_synthase_dom"/>
</dbReference>
<dbReference type="InterPro" id="IPR042104">
    <property type="entry name" value="PKS_dehydratase_sf"/>
</dbReference>
<dbReference type="SUPFAM" id="SSF55048">
    <property type="entry name" value="Probable ACP-binding domain of malonyl-CoA ACP transacylase"/>
    <property type="match status" value="1"/>
</dbReference>
<name>A0A9W8K6L4_9AGAR</name>
<evidence type="ECO:0000313" key="11">
    <source>
        <dbReference type="Proteomes" id="UP001148786"/>
    </source>
</evidence>
<evidence type="ECO:0000313" key="10">
    <source>
        <dbReference type="EMBL" id="KAJ3514348.1"/>
    </source>
</evidence>
<feature type="active site" description="Proton acceptor; for dehydratase activity" evidence="6">
    <location>
        <position position="1337"/>
    </location>
</feature>
<evidence type="ECO:0008006" key="12">
    <source>
        <dbReference type="Google" id="ProtNLM"/>
    </source>
</evidence>
<dbReference type="Pfam" id="PF22621">
    <property type="entry name" value="CurL-like_PKS_C"/>
    <property type="match status" value="1"/>
</dbReference>
<dbReference type="PANTHER" id="PTHR43775">
    <property type="entry name" value="FATTY ACID SYNTHASE"/>
    <property type="match status" value="1"/>
</dbReference>
<dbReference type="PROSITE" id="PS00012">
    <property type="entry name" value="PHOSPHOPANTETHEINE"/>
    <property type="match status" value="1"/>
</dbReference>
<organism evidence="10 11">
    <name type="scientific">Agrocybe chaxingu</name>
    <dbReference type="NCBI Taxonomy" id="84603"/>
    <lineage>
        <taxon>Eukaryota</taxon>
        <taxon>Fungi</taxon>
        <taxon>Dikarya</taxon>
        <taxon>Basidiomycota</taxon>
        <taxon>Agaricomycotina</taxon>
        <taxon>Agaricomycetes</taxon>
        <taxon>Agaricomycetidae</taxon>
        <taxon>Agaricales</taxon>
        <taxon>Agaricineae</taxon>
        <taxon>Strophariaceae</taxon>
        <taxon>Agrocybe</taxon>
    </lineage>
</organism>
<evidence type="ECO:0000259" key="8">
    <source>
        <dbReference type="PROSITE" id="PS52004"/>
    </source>
</evidence>
<dbReference type="Gene3D" id="3.10.129.110">
    <property type="entry name" value="Polyketide synthase dehydratase"/>
    <property type="match status" value="1"/>
</dbReference>
<reference evidence="10" key="1">
    <citation type="submission" date="2022-07" db="EMBL/GenBank/DDBJ databases">
        <title>Genome Sequence of Agrocybe chaxingu.</title>
        <authorList>
            <person name="Buettner E."/>
        </authorList>
    </citation>
    <scope>NUCLEOTIDE SEQUENCE</scope>
    <source>
        <strain evidence="10">MP-N11</strain>
    </source>
</reference>
<comment type="caution">
    <text evidence="10">The sequence shown here is derived from an EMBL/GenBank/DDBJ whole genome shotgun (WGS) entry which is preliminary data.</text>
</comment>
<dbReference type="InterPro" id="IPR032088">
    <property type="entry name" value="SAT"/>
</dbReference>
<dbReference type="SUPFAM" id="SSF53901">
    <property type="entry name" value="Thiolase-like"/>
    <property type="match status" value="1"/>
</dbReference>
<dbReference type="InterPro" id="IPR001031">
    <property type="entry name" value="Thioesterase"/>
</dbReference>
<sequence>MIRSSRPSILPVFGGQESLAYDSEYDLQYLQHTHPPWGTILLDSCFSAFHAEIDSISSDVLQTVDICASDFQDKTSILSPPHGRHFSNPAITIPNLLLTQTLRYLSYTNPSSSNSQICPPSSLGSLQQKLDSIINVLGVSSGVLSACVVAASRDFLTFVSFAVQSYRLALWIGIRSQLYRLTVPAPSSGYLDILPWAVVVLGIPRHDLEQSIIDFNKTFGSDTDRVHITAAINDRCITVSGHPDDLAAFVCNLPEGTPVHETSIKALYHCSSKLQAVRDKVLGDASSRKIRFPTFEDLVVPVRSTLSGDVIGDPGSGATLLEMVVDMILLQPVNWDIVVGKVAQDIRCAAEVDLVGVGSGKAILNQLGQALSSQGLDLRSSVDLSTERAPPPLKAKQEPIAVIGMGINLPGARTPAAALGIAPKWFDFAEYTDGRLPGRVMKARTANFIAGADEFDHSFFNISPREARSMDPQQRVLLHAAYEALEDAGYVPNSCPSFNPDTFGCFIGASTHDYVHNLRNDIDIYYSPGTLAAFLSGRLSYCLGLSGPSVVVDTACSSSVVAIYQAARALMNRDCNAALAGGVNIIPAQTLKLISAFQMFLGLDRAHFLAPSGQCKSFDASADGYSRGEGCGVFVLKRLSDAIVENDRILGVIRGVEVNQSGKAASITHPHVPTQEALFKQVLKCSETDPNSVTLVEAHGTGTQAGDKNELESIRRVFASDQSRKRKTRRPDEPLYVTSIKANLGHLEAASGSASLAKVLVMLQEKKIPRQISFKQLHPRLAPLGPDGIVIPTSNVPWLPADQGGPRIALINNFGAAGSNATLVVEEYIPSSSASSCTAPLDGVSYVFGLSAKDVSALEALKSRYVAWLCDPRSDVSLLDVAYTATARRQLHPFRLAVGASSKEDLIEKLGCTQLDEMPVQETAASVVFVFSGQGSHYRGMGRSLYVSSAIFRQHIDECEAILTSLDFGGVTPMIAGTRSTVQHPVLDDLEGSQPAIFALQYALAKLWLAWGLQPVAVVGHSLGEYAALVIAGVLTLRDALIIVATRARRLLEKCTPKETGMVAVGLEPVRMQSILESREEFTNLSISCFNSPKDCVVSGPIAKLLALTDYFDQERLCKYTQLSVPYGFHSAAMLPVLDDLLALGKKTRTRSPLIPVISTVLGRVIRRGDTTLCVHDYFARHCIEPVRFAGGIESYLSDATTAGKALVWLEIGPHTAVLPMLRGFPQLSDALLLGTLRKGQDAWAPIARTLSSLYKTNSTLDWRKFFAQVGPAKCVSLPSYPFSMKSFWVQFKEDAVGRKIDFSLIRNWVQIPNDGNEGVAILETTIERLRVYIEGHRVAGIPLCPASIYLELVFSGVRLALMQLGFHDGASNISLTQINVPKPLVCVFGEENHTGALQIVINTKNNTFSIKSRTASFLEGLHAEGEYSLCTSDDTEMKFKLLLRNVVRRASAILHPGTGPTTETFYTRTAYQIIFPRVVEYSKDFQTMQSVDVLPNGLEAAASVKLNTSCNGCFTIHPIFLDTLIHVAGFVANLRGGLDHAYICNEISSFTVLPTRIDKYAAYTIVCRIAELPNSAGIVAESWAVLEADPKILVAHVEGIRFQRVRLSGLKSSLASIAGVSTPSSVCQSEPDGYFSHVAPQDTKTVVLQTIASTCGVDLKRISVDQNLASLGIDPLKRLELCYGLSKAFPAFGYRSEDISGCRTIGEVVNLITSNPVSEHAPLLAPSNMTSTPRTLVSNGSPLVKRVFAQVLDVEEDAIRDDADLGSLGLDSLSSIEASHIFTNRFQINMPLNFLSPKRTIRDIETQVLSPGNSSSPSALRERFLRSVATGTPVERMKDALGLNTRLWSVRSADDSKTPLVLIHDGSGLAVSYQRILDLQRPVWAINNPNFSSSRPWLTILQMAEAYAAFILEKITGPVIIGGWSFGGVVAFEVAKTLHSRLVPVRGVVLIDSPDPFTHVSLPPSVIDSVLALKDLDPEIISLCKHQFTMSDKLLSKYDPYETRNYGPPPQLMFLRSTDGFNLSPHNQENVPSWLSDRRRVASMTHGWELLAGAPIKVLDIPGNHFQPFEPQNVMAVSQRLSEACNSLDK</sequence>
<dbReference type="InterPro" id="IPR016036">
    <property type="entry name" value="Malonyl_transacylase_ACP-bd"/>
</dbReference>
<dbReference type="GO" id="GO:0044550">
    <property type="term" value="P:secondary metabolite biosynthetic process"/>
    <property type="evidence" value="ECO:0007669"/>
    <property type="project" value="TreeGrafter"/>
</dbReference>
<dbReference type="InterPro" id="IPR049551">
    <property type="entry name" value="PKS_DH_C"/>
</dbReference>
<dbReference type="InterPro" id="IPR009081">
    <property type="entry name" value="PP-bd_ACP"/>
</dbReference>
<dbReference type="InterPro" id="IPR036736">
    <property type="entry name" value="ACP-like_sf"/>
</dbReference>
<protein>
    <recommendedName>
        <fullName evidence="12">Polyketide synthase</fullName>
    </recommendedName>
</protein>
<dbReference type="InterPro" id="IPR001227">
    <property type="entry name" value="Ac_transferase_dom_sf"/>
</dbReference>
<comment type="pathway">
    <text evidence="1">Secondary metabolite biosynthesis.</text>
</comment>
<proteinExistence type="predicted"/>
<dbReference type="InterPro" id="IPR018201">
    <property type="entry name" value="Ketoacyl_synth_AS"/>
</dbReference>
<dbReference type="OrthoDB" id="329835at2759"/>
<dbReference type="EMBL" id="JANKHO010000149">
    <property type="protein sequence ID" value="KAJ3514348.1"/>
    <property type="molecule type" value="Genomic_DNA"/>
</dbReference>
<feature type="domain" description="Ketosynthase family 3 (KS3)" evidence="8">
    <location>
        <begin position="397"/>
        <end position="827"/>
    </location>
</feature>
<evidence type="ECO:0000256" key="2">
    <source>
        <dbReference type="ARBA" id="ARBA00022450"/>
    </source>
</evidence>
<dbReference type="InterPro" id="IPR014030">
    <property type="entry name" value="Ketoacyl_synth_N"/>
</dbReference>
<dbReference type="InterPro" id="IPR006162">
    <property type="entry name" value="Ppantetheine_attach_site"/>
</dbReference>
<feature type="domain" description="Carrier" evidence="7">
    <location>
        <begin position="1739"/>
        <end position="1813"/>
    </location>
</feature>
<accession>A0A9W8K6L4</accession>
<dbReference type="Pfam" id="PF14765">
    <property type="entry name" value="PS-DH"/>
    <property type="match status" value="1"/>
</dbReference>
<dbReference type="Gene3D" id="3.40.47.10">
    <property type="match status" value="1"/>
</dbReference>
<dbReference type="SMART" id="SM00827">
    <property type="entry name" value="PKS_AT"/>
    <property type="match status" value="1"/>
</dbReference>
<dbReference type="GO" id="GO:0006633">
    <property type="term" value="P:fatty acid biosynthetic process"/>
    <property type="evidence" value="ECO:0007669"/>
    <property type="project" value="InterPro"/>
</dbReference>
<evidence type="ECO:0000259" key="9">
    <source>
        <dbReference type="PROSITE" id="PS52019"/>
    </source>
</evidence>
<dbReference type="GO" id="GO:0004312">
    <property type="term" value="F:fatty acid synthase activity"/>
    <property type="evidence" value="ECO:0007669"/>
    <property type="project" value="TreeGrafter"/>
</dbReference>
<keyword evidence="4" id="KW-0808">Transferase</keyword>
<evidence type="ECO:0000256" key="1">
    <source>
        <dbReference type="ARBA" id="ARBA00005179"/>
    </source>
</evidence>
<dbReference type="Pfam" id="PF02801">
    <property type="entry name" value="Ketoacyl-synt_C"/>
    <property type="match status" value="1"/>
</dbReference>
<evidence type="ECO:0000256" key="6">
    <source>
        <dbReference type="PROSITE-ProRule" id="PRU01363"/>
    </source>
</evidence>
<keyword evidence="3" id="KW-0597">Phosphoprotein</keyword>
<keyword evidence="2" id="KW-0596">Phosphopantetheine</keyword>
<dbReference type="PROSITE" id="PS52019">
    <property type="entry name" value="PKS_MFAS_DH"/>
    <property type="match status" value="1"/>
</dbReference>
<dbReference type="Pfam" id="PF16073">
    <property type="entry name" value="SAT"/>
    <property type="match status" value="1"/>
</dbReference>
<evidence type="ECO:0000256" key="4">
    <source>
        <dbReference type="ARBA" id="ARBA00022679"/>
    </source>
</evidence>
<evidence type="ECO:0000259" key="7">
    <source>
        <dbReference type="PROSITE" id="PS50075"/>
    </source>
</evidence>
<dbReference type="CDD" id="cd00833">
    <property type="entry name" value="PKS"/>
    <property type="match status" value="1"/>
</dbReference>
<evidence type="ECO:0000256" key="3">
    <source>
        <dbReference type="ARBA" id="ARBA00022553"/>
    </source>
</evidence>
<feature type="domain" description="PKS/mFAS DH" evidence="9">
    <location>
        <begin position="1294"/>
        <end position="1612"/>
    </location>
</feature>
<dbReference type="Pfam" id="PF00698">
    <property type="entry name" value="Acyl_transf_1"/>
    <property type="match status" value="1"/>
</dbReference>
<dbReference type="Pfam" id="PF00109">
    <property type="entry name" value="ketoacyl-synt"/>
    <property type="match status" value="1"/>
</dbReference>
<dbReference type="SMART" id="SM00825">
    <property type="entry name" value="PKS_KS"/>
    <property type="match status" value="1"/>
</dbReference>
<dbReference type="Pfam" id="PF00975">
    <property type="entry name" value="Thioesterase"/>
    <property type="match status" value="1"/>
</dbReference>
<keyword evidence="5" id="KW-0843">Virulence</keyword>
<evidence type="ECO:0000256" key="5">
    <source>
        <dbReference type="ARBA" id="ARBA00023026"/>
    </source>
</evidence>
<dbReference type="Gene3D" id="1.10.1200.10">
    <property type="entry name" value="ACP-like"/>
    <property type="match status" value="2"/>
</dbReference>
<dbReference type="InterPro" id="IPR029058">
    <property type="entry name" value="AB_hydrolase_fold"/>
</dbReference>
<dbReference type="SUPFAM" id="SSF52151">
    <property type="entry name" value="FabD/lysophospholipase-like"/>
    <property type="match status" value="1"/>
</dbReference>
<dbReference type="Gene3D" id="3.30.70.3290">
    <property type="match status" value="1"/>
</dbReference>
<gene>
    <name evidence="10" type="ORF">NLJ89_g2425</name>
</gene>
<dbReference type="PANTHER" id="PTHR43775:SF37">
    <property type="entry name" value="SI:DKEY-61P9.11"/>
    <property type="match status" value="1"/>
</dbReference>
<keyword evidence="11" id="KW-1185">Reference proteome</keyword>
<dbReference type="InterPro" id="IPR030918">
    <property type="entry name" value="PT_fungal_PKS"/>
</dbReference>
<feature type="region of interest" description="N-terminal hotdog fold" evidence="6">
    <location>
        <begin position="1294"/>
        <end position="1435"/>
    </location>
</feature>
<dbReference type="Pfam" id="PF00550">
    <property type="entry name" value="PP-binding"/>
    <property type="match status" value="2"/>
</dbReference>
<dbReference type="InterPro" id="IPR014031">
    <property type="entry name" value="Ketoacyl_synth_C"/>
</dbReference>
<dbReference type="GO" id="GO:0004315">
    <property type="term" value="F:3-oxoacyl-[acyl-carrier-protein] synthase activity"/>
    <property type="evidence" value="ECO:0007669"/>
    <property type="project" value="InterPro"/>
</dbReference>
<dbReference type="Gene3D" id="3.40.366.10">
    <property type="entry name" value="Malonyl-Coenzyme A Acyl Carrier Protein, domain 2"/>
    <property type="match status" value="3"/>
</dbReference>
<dbReference type="InterPro" id="IPR014043">
    <property type="entry name" value="Acyl_transferase_dom"/>
</dbReference>
<dbReference type="NCBIfam" id="TIGR04532">
    <property type="entry name" value="PT_fungal_PKS"/>
    <property type="match status" value="1"/>
</dbReference>
<feature type="active site" description="Proton donor; for dehydratase activity" evidence="6">
    <location>
        <position position="1523"/>
    </location>
</feature>
<dbReference type="Proteomes" id="UP001148786">
    <property type="component" value="Unassembled WGS sequence"/>
</dbReference>
<dbReference type="InterPro" id="IPR049900">
    <property type="entry name" value="PKS_mFAS_DH"/>
</dbReference>
<dbReference type="InterPro" id="IPR050091">
    <property type="entry name" value="PKS_NRPS_Biosynth_Enz"/>
</dbReference>
<feature type="region of interest" description="C-terminal hotdog fold" evidence="6">
    <location>
        <begin position="1459"/>
        <end position="1612"/>
    </location>
</feature>
<dbReference type="PROSITE" id="PS52004">
    <property type="entry name" value="KS3_2"/>
    <property type="match status" value="1"/>
</dbReference>
<dbReference type="InterPro" id="IPR016035">
    <property type="entry name" value="Acyl_Trfase/lysoPLipase"/>
</dbReference>
<dbReference type="SUPFAM" id="SSF47336">
    <property type="entry name" value="ACP-like"/>
    <property type="match status" value="2"/>
</dbReference>
<dbReference type="InterPro" id="IPR016039">
    <property type="entry name" value="Thiolase-like"/>
</dbReference>
<dbReference type="Gene3D" id="3.40.50.1820">
    <property type="entry name" value="alpha/beta hydrolase"/>
    <property type="match status" value="1"/>
</dbReference>
<dbReference type="PROSITE" id="PS00606">
    <property type="entry name" value="KS3_1"/>
    <property type="match status" value="1"/>
</dbReference>
<dbReference type="PROSITE" id="PS50075">
    <property type="entry name" value="CARRIER"/>
    <property type="match status" value="1"/>
</dbReference>